<dbReference type="Pfam" id="PF01066">
    <property type="entry name" value="CDP-OH_P_transf"/>
    <property type="match status" value="1"/>
</dbReference>
<feature type="transmembrane region" description="Helical" evidence="3">
    <location>
        <begin position="167"/>
        <end position="185"/>
    </location>
</feature>
<gene>
    <name evidence="4" type="ORF">A1355_06915</name>
</gene>
<dbReference type="Proteomes" id="UP000077628">
    <property type="component" value="Unassembled WGS sequence"/>
</dbReference>
<feature type="transmembrane region" description="Helical" evidence="3">
    <location>
        <begin position="270"/>
        <end position="288"/>
    </location>
</feature>
<protein>
    <recommendedName>
        <fullName evidence="6">CDP-alcohol phosphatidyltransferase</fullName>
    </recommendedName>
</protein>
<dbReference type="GO" id="GO:0016780">
    <property type="term" value="F:phosphotransferase activity, for other substituted phosphate groups"/>
    <property type="evidence" value="ECO:0007669"/>
    <property type="project" value="InterPro"/>
</dbReference>
<dbReference type="InterPro" id="IPR043130">
    <property type="entry name" value="CDP-OH_PTrfase_TM_dom"/>
</dbReference>
<feature type="transmembrane region" description="Helical" evidence="3">
    <location>
        <begin position="337"/>
        <end position="358"/>
    </location>
</feature>
<keyword evidence="1 2" id="KW-0808">Transferase</keyword>
<feature type="transmembrane region" description="Helical" evidence="3">
    <location>
        <begin position="229"/>
        <end position="249"/>
    </location>
</feature>
<proteinExistence type="inferred from homology"/>
<reference evidence="5" key="1">
    <citation type="submission" date="2016-03" db="EMBL/GenBank/DDBJ databases">
        <authorList>
            <person name="Heylen K."/>
            <person name="De Vos P."/>
            <person name="Vekeman B."/>
        </authorList>
    </citation>
    <scope>NUCLEOTIDE SEQUENCE [LARGE SCALE GENOMIC DNA]</scope>
    <source>
        <strain evidence="5">R-45383</strain>
    </source>
</reference>
<feature type="transmembrane region" description="Helical" evidence="3">
    <location>
        <begin position="21"/>
        <end position="48"/>
    </location>
</feature>
<keyword evidence="3" id="KW-0812">Transmembrane</keyword>
<dbReference type="AlphaFoldDB" id="A0A177NIV2"/>
<dbReference type="Gene3D" id="1.20.120.1760">
    <property type="match status" value="1"/>
</dbReference>
<dbReference type="EMBL" id="LUUK01000175">
    <property type="protein sequence ID" value="OAI17805.1"/>
    <property type="molecule type" value="Genomic_DNA"/>
</dbReference>
<organism evidence="4 5">
    <name type="scientific">Methylomonas koyamae</name>
    <dbReference type="NCBI Taxonomy" id="702114"/>
    <lineage>
        <taxon>Bacteria</taxon>
        <taxon>Pseudomonadati</taxon>
        <taxon>Pseudomonadota</taxon>
        <taxon>Gammaproteobacteria</taxon>
        <taxon>Methylococcales</taxon>
        <taxon>Methylococcaceae</taxon>
        <taxon>Methylomonas</taxon>
    </lineage>
</organism>
<comment type="similarity">
    <text evidence="2">Belongs to the CDP-alcohol phosphatidyltransferase class-I family.</text>
</comment>
<keyword evidence="5" id="KW-1185">Reference proteome</keyword>
<dbReference type="RefSeq" id="WP_064029108.1">
    <property type="nucleotide sequence ID" value="NZ_LUUK01000175.1"/>
</dbReference>
<keyword evidence="3" id="KW-1133">Transmembrane helix</keyword>
<feature type="transmembrane region" description="Helical" evidence="3">
    <location>
        <begin position="300"/>
        <end position="325"/>
    </location>
</feature>
<evidence type="ECO:0000256" key="2">
    <source>
        <dbReference type="RuleBase" id="RU003750"/>
    </source>
</evidence>
<comment type="caution">
    <text evidence="4">The sequence shown here is derived from an EMBL/GenBank/DDBJ whole genome shotgun (WGS) entry which is preliminary data.</text>
</comment>
<sequence length="372" mass="40224">MSDSPEPILRKLNRELNRLSLFAVAGFLIGFAGLAVAGGWCAAGVWLAQAGAGLWLIRQTARRRLALNRLNPRTPLYRNLGWGNRLTLLRGALIAATGGCLFSDPTAPANPWLPALCYTLAALLDRYDGYAARRSGRVSLLGAELDLHFDALGLLIAPLLAVQWQRLPTGYLLLSLAFYLYRWLLQARVRRGLPTFPLPDNPLRRTLAGFQMGFVALTLWPVLEPAFSRQVSTAFMLPVLFGFVADWLVANGRCTARTYTQIGELADRTALPGLRIGLILALTLAGGFERTEAAGLSVALAWSASILLAVGCAGRLGALAILLLFGGGWLSVAQPALGLAILFAASWLLLLGTGRYSLSRWGEAWLQRYVGA</sequence>
<evidence type="ECO:0008006" key="6">
    <source>
        <dbReference type="Google" id="ProtNLM"/>
    </source>
</evidence>
<dbReference type="OrthoDB" id="9782011at2"/>
<evidence type="ECO:0000313" key="4">
    <source>
        <dbReference type="EMBL" id="OAI17805.1"/>
    </source>
</evidence>
<dbReference type="InterPro" id="IPR000462">
    <property type="entry name" value="CDP-OH_P_trans"/>
</dbReference>
<dbReference type="PROSITE" id="PS00379">
    <property type="entry name" value="CDP_ALCOHOL_P_TRANSF"/>
    <property type="match status" value="1"/>
</dbReference>
<name>A0A177NIV2_9GAMM</name>
<evidence type="ECO:0000313" key="5">
    <source>
        <dbReference type="Proteomes" id="UP000077628"/>
    </source>
</evidence>
<dbReference type="GO" id="GO:0008654">
    <property type="term" value="P:phospholipid biosynthetic process"/>
    <property type="evidence" value="ECO:0007669"/>
    <property type="project" value="InterPro"/>
</dbReference>
<dbReference type="GO" id="GO:0016020">
    <property type="term" value="C:membrane"/>
    <property type="evidence" value="ECO:0007669"/>
    <property type="project" value="InterPro"/>
</dbReference>
<dbReference type="InterPro" id="IPR048254">
    <property type="entry name" value="CDP_ALCOHOL_P_TRANSF_CS"/>
</dbReference>
<feature type="transmembrane region" description="Helical" evidence="3">
    <location>
        <begin position="206"/>
        <end position="223"/>
    </location>
</feature>
<evidence type="ECO:0000256" key="3">
    <source>
        <dbReference type="SAM" id="Phobius"/>
    </source>
</evidence>
<keyword evidence="3" id="KW-0472">Membrane</keyword>
<accession>A0A177NIV2</accession>
<dbReference type="STRING" id="702114.A1355_06915"/>
<evidence type="ECO:0000256" key="1">
    <source>
        <dbReference type="ARBA" id="ARBA00022679"/>
    </source>
</evidence>